<sequence length="266" mass="29824">MANQIVGGRAKSTAHCMNETTAIDCQKQVRSWRLVRSYMELLVPSCGCYCPEERNQEEEEEEEERNRRREKFSKTSSVLTQIPKHVVELPTIVTGTIFGFRHGKVSLCIQANHRTAPIVLLGLAVPSAVLAREMLSGLLRIALHCNYFNINNNARNGGISTSRPRSLPPLVSMPLWTVYCNGRKAGFAVKRRPTKSDMEVLRLMQSVPVGAGSINPNLLSYEDDELIYLRANFERVSGFAHSLSFHLINPDSTSTGQELSIFFLRS</sequence>
<dbReference type="NCBIfam" id="TIGR01570">
    <property type="entry name" value="A_thal_3588"/>
    <property type="match status" value="1"/>
</dbReference>
<keyword evidence="3" id="KW-1185">Reference proteome</keyword>
<protein>
    <recommendedName>
        <fullName evidence="4">Protein MIZU-KUSSEI 1</fullName>
    </recommendedName>
</protein>
<dbReference type="PANTHER" id="PTHR31276">
    <property type="match status" value="1"/>
</dbReference>
<gene>
    <name evidence="2" type="ORF">H6P81_010708</name>
</gene>
<dbReference type="Pfam" id="PF04759">
    <property type="entry name" value="DUF617"/>
    <property type="match status" value="1"/>
</dbReference>
<dbReference type="PANTHER" id="PTHR31276:SF10">
    <property type="entry name" value="PROTEIN MIZU-KUSSEI 1-LIKE"/>
    <property type="match status" value="1"/>
</dbReference>
<feature type="region of interest" description="Disordered" evidence="1">
    <location>
        <begin position="54"/>
        <end position="74"/>
    </location>
</feature>
<evidence type="ECO:0000313" key="2">
    <source>
        <dbReference type="EMBL" id="KAG9450743.1"/>
    </source>
</evidence>
<name>A0AAV7EPJ1_ARIFI</name>
<evidence type="ECO:0000313" key="3">
    <source>
        <dbReference type="Proteomes" id="UP000825729"/>
    </source>
</evidence>
<dbReference type="Proteomes" id="UP000825729">
    <property type="component" value="Unassembled WGS sequence"/>
</dbReference>
<accession>A0AAV7EPJ1</accession>
<dbReference type="GO" id="GO:0010274">
    <property type="term" value="P:hydrotropism"/>
    <property type="evidence" value="ECO:0007669"/>
    <property type="project" value="InterPro"/>
</dbReference>
<organism evidence="2 3">
    <name type="scientific">Aristolochia fimbriata</name>
    <name type="common">White veined hardy Dutchman's pipe vine</name>
    <dbReference type="NCBI Taxonomy" id="158543"/>
    <lineage>
        <taxon>Eukaryota</taxon>
        <taxon>Viridiplantae</taxon>
        <taxon>Streptophyta</taxon>
        <taxon>Embryophyta</taxon>
        <taxon>Tracheophyta</taxon>
        <taxon>Spermatophyta</taxon>
        <taxon>Magnoliopsida</taxon>
        <taxon>Magnoliidae</taxon>
        <taxon>Piperales</taxon>
        <taxon>Aristolochiaceae</taxon>
        <taxon>Aristolochia</taxon>
    </lineage>
</organism>
<proteinExistence type="predicted"/>
<dbReference type="EMBL" id="JAINDJ010000004">
    <property type="protein sequence ID" value="KAG9450743.1"/>
    <property type="molecule type" value="Genomic_DNA"/>
</dbReference>
<comment type="caution">
    <text evidence="2">The sequence shown here is derived from an EMBL/GenBank/DDBJ whole genome shotgun (WGS) entry which is preliminary data.</text>
</comment>
<dbReference type="AlphaFoldDB" id="A0AAV7EPJ1"/>
<reference evidence="2 3" key="1">
    <citation type="submission" date="2021-07" db="EMBL/GenBank/DDBJ databases">
        <title>The Aristolochia fimbriata genome: insights into angiosperm evolution, floral development and chemical biosynthesis.</title>
        <authorList>
            <person name="Jiao Y."/>
        </authorList>
    </citation>
    <scope>NUCLEOTIDE SEQUENCE [LARGE SCALE GENOMIC DNA]</scope>
    <source>
        <strain evidence="2">IBCAS-2021</strain>
        <tissue evidence="2">Leaf</tissue>
    </source>
</reference>
<dbReference type="InterPro" id="IPR006460">
    <property type="entry name" value="MIZ1-like_pln"/>
</dbReference>
<evidence type="ECO:0000256" key="1">
    <source>
        <dbReference type="SAM" id="MobiDB-lite"/>
    </source>
</evidence>
<evidence type="ECO:0008006" key="4">
    <source>
        <dbReference type="Google" id="ProtNLM"/>
    </source>
</evidence>